<keyword evidence="4" id="KW-0539">Nucleus</keyword>
<name>A0A4U6TRD2_SETVI</name>
<dbReference type="PANTHER" id="PTHR10252">
    <property type="entry name" value="HISTONE-LIKE TRANSCRIPTION FACTOR CCAAT-RELATED"/>
    <property type="match status" value="1"/>
</dbReference>
<comment type="subcellular location">
    <subcellularLocation>
        <location evidence="1">Nucleus</location>
    </subcellularLocation>
</comment>
<dbReference type="GO" id="GO:0000976">
    <property type="term" value="F:transcription cis-regulatory region binding"/>
    <property type="evidence" value="ECO:0007669"/>
    <property type="project" value="TreeGrafter"/>
</dbReference>
<feature type="region of interest" description="Disordered" evidence="6">
    <location>
        <begin position="1"/>
        <end position="24"/>
    </location>
</feature>
<feature type="region of interest" description="Disordered" evidence="6">
    <location>
        <begin position="191"/>
        <end position="221"/>
    </location>
</feature>
<dbReference type="InterPro" id="IPR009072">
    <property type="entry name" value="Histone-fold"/>
</dbReference>
<evidence type="ECO:0000256" key="2">
    <source>
        <dbReference type="ARBA" id="ARBA00023015"/>
    </source>
</evidence>
<dbReference type="Pfam" id="PF00125">
    <property type="entry name" value="Histone"/>
    <property type="match status" value="1"/>
</dbReference>
<evidence type="ECO:0000256" key="6">
    <source>
        <dbReference type="SAM" id="MobiDB-lite"/>
    </source>
</evidence>
<dbReference type="Gene3D" id="1.10.20.10">
    <property type="entry name" value="Histone, subunit A"/>
    <property type="match status" value="1"/>
</dbReference>
<feature type="domain" description="Core Histone H2A/H2B/H3" evidence="7">
    <location>
        <begin position="47"/>
        <end position="116"/>
    </location>
</feature>
<dbReference type="PANTHER" id="PTHR10252:SF136">
    <property type="entry name" value="TRANSCRIPTION FACTOR CBF_NF-Y_ARCHAEAL HISTONE DOMAIN-CONTAINING PROTEIN"/>
    <property type="match status" value="1"/>
</dbReference>
<evidence type="ECO:0000256" key="5">
    <source>
        <dbReference type="ARBA" id="ARBA00038129"/>
    </source>
</evidence>
<comment type="similarity">
    <text evidence="5">Belongs to the NFYC/HAP5 subunit family.</text>
</comment>
<dbReference type="OMA" id="SKERFGH"/>
<dbReference type="GO" id="GO:0005634">
    <property type="term" value="C:nucleus"/>
    <property type="evidence" value="ECO:0007669"/>
    <property type="project" value="UniProtKB-SubCell"/>
</dbReference>
<evidence type="ECO:0000256" key="4">
    <source>
        <dbReference type="ARBA" id="ARBA00023242"/>
    </source>
</evidence>
<evidence type="ECO:0000256" key="1">
    <source>
        <dbReference type="ARBA" id="ARBA00004123"/>
    </source>
</evidence>
<sequence length="221" mass="24914">MSNGSKERFGHPEELHGLPPTPLTSLQQKELDEFWRKTVEDIENTMNFDNHILPMSYVAKIIRDNQGSLMISSETPSCLTKVLEIFIQELTLRAWMCAKSHDRSSTILESDIYEAINSKESYVFLNDVLQRLETNHTQASMSSNAPQLHQVHMESHFLAATSTLKENGAMDPLTKPRDQAFQIPKDNLVPAINAQPDPLELKNDEDLTMSTTSSGSIEEAK</sequence>
<evidence type="ECO:0000256" key="3">
    <source>
        <dbReference type="ARBA" id="ARBA00023163"/>
    </source>
</evidence>
<keyword evidence="2" id="KW-0805">Transcription regulation</keyword>
<dbReference type="SMR" id="A0A4U6TRD2"/>
<dbReference type="InterPro" id="IPR050568">
    <property type="entry name" value="Transcr_DNA_Rep_Reg"/>
</dbReference>
<dbReference type="Gramene" id="TKW00117">
    <property type="protein sequence ID" value="TKW00117"/>
    <property type="gene ID" value="SEVIR_8G087600v2"/>
</dbReference>
<accession>A0A4U6TRD2</accession>
<dbReference type="GO" id="GO:0046982">
    <property type="term" value="F:protein heterodimerization activity"/>
    <property type="evidence" value="ECO:0007669"/>
    <property type="project" value="InterPro"/>
</dbReference>
<evidence type="ECO:0000313" key="9">
    <source>
        <dbReference type="Proteomes" id="UP000298652"/>
    </source>
</evidence>
<feature type="compositionally biased region" description="Basic and acidic residues" evidence="6">
    <location>
        <begin position="1"/>
        <end position="16"/>
    </location>
</feature>
<organism evidence="8 9">
    <name type="scientific">Setaria viridis</name>
    <name type="common">Green bristlegrass</name>
    <name type="synonym">Setaria italica subsp. viridis</name>
    <dbReference type="NCBI Taxonomy" id="4556"/>
    <lineage>
        <taxon>Eukaryota</taxon>
        <taxon>Viridiplantae</taxon>
        <taxon>Streptophyta</taxon>
        <taxon>Embryophyta</taxon>
        <taxon>Tracheophyta</taxon>
        <taxon>Spermatophyta</taxon>
        <taxon>Magnoliopsida</taxon>
        <taxon>Liliopsida</taxon>
        <taxon>Poales</taxon>
        <taxon>Poaceae</taxon>
        <taxon>PACMAD clade</taxon>
        <taxon>Panicoideae</taxon>
        <taxon>Panicodae</taxon>
        <taxon>Paniceae</taxon>
        <taxon>Cenchrinae</taxon>
        <taxon>Setaria</taxon>
    </lineage>
</organism>
<feature type="compositionally biased region" description="Polar residues" evidence="6">
    <location>
        <begin position="208"/>
        <end position="221"/>
    </location>
</feature>
<protein>
    <recommendedName>
        <fullName evidence="7">Core Histone H2A/H2B/H3 domain-containing protein</fullName>
    </recommendedName>
</protein>
<gene>
    <name evidence="8" type="ORF">SEVIR_8G087600v2</name>
</gene>
<dbReference type="EMBL" id="CM016559">
    <property type="protein sequence ID" value="TKW00117.1"/>
    <property type="molecule type" value="Genomic_DNA"/>
</dbReference>
<dbReference type="SUPFAM" id="SSF47113">
    <property type="entry name" value="Histone-fold"/>
    <property type="match status" value="1"/>
</dbReference>
<dbReference type="GO" id="GO:0006355">
    <property type="term" value="P:regulation of DNA-templated transcription"/>
    <property type="evidence" value="ECO:0007669"/>
    <property type="project" value="TreeGrafter"/>
</dbReference>
<evidence type="ECO:0000259" key="7">
    <source>
        <dbReference type="Pfam" id="PF00125"/>
    </source>
</evidence>
<dbReference type="AlphaFoldDB" id="A0A4U6TRD2"/>
<reference evidence="8" key="1">
    <citation type="submission" date="2019-03" db="EMBL/GenBank/DDBJ databases">
        <title>WGS assembly of Setaria viridis.</title>
        <authorList>
            <person name="Huang P."/>
            <person name="Jenkins J."/>
            <person name="Grimwood J."/>
            <person name="Barry K."/>
            <person name="Healey A."/>
            <person name="Mamidi S."/>
            <person name="Sreedasyam A."/>
            <person name="Shu S."/>
            <person name="Feldman M."/>
            <person name="Wu J."/>
            <person name="Yu Y."/>
            <person name="Chen C."/>
            <person name="Johnson J."/>
            <person name="Rokhsar D."/>
            <person name="Baxter I."/>
            <person name="Schmutz J."/>
            <person name="Brutnell T."/>
            <person name="Kellogg E."/>
        </authorList>
    </citation>
    <scope>NUCLEOTIDE SEQUENCE [LARGE SCALE GENOMIC DNA]</scope>
</reference>
<proteinExistence type="inferred from homology"/>
<keyword evidence="9" id="KW-1185">Reference proteome</keyword>
<dbReference type="Proteomes" id="UP000298652">
    <property type="component" value="Chromosome 8"/>
</dbReference>
<keyword evidence="3" id="KW-0804">Transcription</keyword>
<evidence type="ECO:0000313" key="8">
    <source>
        <dbReference type="EMBL" id="TKW00117.1"/>
    </source>
</evidence>
<dbReference type="InterPro" id="IPR007125">
    <property type="entry name" value="H2A/H2B/H3"/>
</dbReference>